<dbReference type="OrthoDB" id="4107149at2"/>
<feature type="transmembrane region" description="Helical" evidence="1">
    <location>
        <begin position="47"/>
        <end position="67"/>
    </location>
</feature>
<dbReference type="Proteomes" id="UP000184111">
    <property type="component" value="Unassembled WGS sequence"/>
</dbReference>
<proteinExistence type="predicted"/>
<protein>
    <submittedName>
        <fullName evidence="2">Uncharacterized protein</fullName>
    </submittedName>
</protein>
<evidence type="ECO:0000313" key="2">
    <source>
        <dbReference type="EMBL" id="SHN09105.1"/>
    </source>
</evidence>
<keyword evidence="3" id="KW-1185">Reference proteome</keyword>
<evidence type="ECO:0000313" key="3">
    <source>
        <dbReference type="Proteomes" id="UP000184111"/>
    </source>
</evidence>
<dbReference type="EMBL" id="FRBI01000020">
    <property type="protein sequence ID" value="SHN09105.1"/>
    <property type="molecule type" value="Genomic_DNA"/>
</dbReference>
<keyword evidence="1" id="KW-0472">Membrane</keyword>
<dbReference type="STRING" id="310782.SAMN05216499_12056"/>
<accession>A0A1M7NXY5</accession>
<gene>
    <name evidence="2" type="ORF">SAMN05216499_12056</name>
</gene>
<reference evidence="2 3" key="1">
    <citation type="submission" date="2016-11" db="EMBL/GenBank/DDBJ databases">
        <authorList>
            <person name="Jaros S."/>
            <person name="Januszkiewicz K."/>
            <person name="Wedrychowicz H."/>
        </authorList>
    </citation>
    <scope>NUCLEOTIDE SEQUENCE [LARGE SCALE GENOMIC DNA]</scope>
    <source>
        <strain evidence="2 3">CGMCC 4.2025</strain>
    </source>
</reference>
<name>A0A1M7NXY5_9ACTN</name>
<dbReference type="AlphaFoldDB" id="A0A1M7NXY5"/>
<keyword evidence="1" id="KW-1133">Transmembrane helix</keyword>
<keyword evidence="1" id="KW-0812">Transmembrane</keyword>
<dbReference type="RefSeq" id="WP_073501338.1">
    <property type="nucleotide sequence ID" value="NZ_FRBI01000020.1"/>
</dbReference>
<evidence type="ECO:0000256" key="1">
    <source>
        <dbReference type="SAM" id="Phobius"/>
    </source>
</evidence>
<sequence>MTYEPDPESGRLRAALARSLEAHDPSPAPVAGIIAAGRARRGRRRGAVFAATVSVAAAGLLVTLPVLHQAADPPRPQATIGAASPSGGSVSALVAQGSVGGTAWSVTLEFYPTLPQDFAGASARSLLCQRMVIGGVRVDHQGGPWSDCHLGDGPDDVRQNGEAGLWGLHEKGTSGFRLFVAHSEPTVAYGVVTLTDGDRLQAPAAAVPGTVIHAWAVAIAAGRTIASVDQYDVRHRLVSHETQWR</sequence>
<organism evidence="2 3">
    <name type="scientific">Actinacidiphila paucisporea</name>
    <dbReference type="NCBI Taxonomy" id="310782"/>
    <lineage>
        <taxon>Bacteria</taxon>
        <taxon>Bacillati</taxon>
        <taxon>Actinomycetota</taxon>
        <taxon>Actinomycetes</taxon>
        <taxon>Kitasatosporales</taxon>
        <taxon>Streptomycetaceae</taxon>
        <taxon>Actinacidiphila</taxon>
    </lineage>
</organism>